<dbReference type="AlphaFoldDB" id="A0A5B7HGW3"/>
<reference evidence="1 2" key="1">
    <citation type="submission" date="2019-05" db="EMBL/GenBank/DDBJ databases">
        <title>Another draft genome of Portunus trituberculatus and its Hox gene families provides insights of decapod evolution.</title>
        <authorList>
            <person name="Jeong J.-H."/>
            <person name="Song I."/>
            <person name="Kim S."/>
            <person name="Choi T."/>
            <person name="Kim D."/>
            <person name="Ryu S."/>
            <person name="Kim W."/>
        </authorList>
    </citation>
    <scope>NUCLEOTIDE SEQUENCE [LARGE SCALE GENOMIC DNA]</scope>
    <source>
        <tissue evidence="1">Muscle</tissue>
    </source>
</reference>
<evidence type="ECO:0000313" key="2">
    <source>
        <dbReference type="Proteomes" id="UP000324222"/>
    </source>
</evidence>
<name>A0A5B7HGW3_PORTR</name>
<protein>
    <submittedName>
        <fullName evidence="1">Uncharacterized protein</fullName>
    </submittedName>
</protein>
<accession>A0A5B7HGW3</accession>
<sequence>MVIYFDLVLRGGMLQDTSFAPGGECSACVARRQTSGAGDAWWSCPLISHADLCWLLTAQLSEKLRIFQRPVVLSPLPDS</sequence>
<gene>
    <name evidence="1" type="ORF">E2C01_062290</name>
</gene>
<dbReference type="Proteomes" id="UP000324222">
    <property type="component" value="Unassembled WGS sequence"/>
</dbReference>
<organism evidence="1 2">
    <name type="scientific">Portunus trituberculatus</name>
    <name type="common">Swimming crab</name>
    <name type="synonym">Neptunus trituberculatus</name>
    <dbReference type="NCBI Taxonomy" id="210409"/>
    <lineage>
        <taxon>Eukaryota</taxon>
        <taxon>Metazoa</taxon>
        <taxon>Ecdysozoa</taxon>
        <taxon>Arthropoda</taxon>
        <taxon>Crustacea</taxon>
        <taxon>Multicrustacea</taxon>
        <taxon>Malacostraca</taxon>
        <taxon>Eumalacostraca</taxon>
        <taxon>Eucarida</taxon>
        <taxon>Decapoda</taxon>
        <taxon>Pleocyemata</taxon>
        <taxon>Brachyura</taxon>
        <taxon>Eubrachyura</taxon>
        <taxon>Portunoidea</taxon>
        <taxon>Portunidae</taxon>
        <taxon>Portuninae</taxon>
        <taxon>Portunus</taxon>
    </lineage>
</organism>
<keyword evidence="2" id="KW-1185">Reference proteome</keyword>
<proteinExistence type="predicted"/>
<dbReference type="EMBL" id="VSRR010027281">
    <property type="protein sequence ID" value="MPC68098.1"/>
    <property type="molecule type" value="Genomic_DNA"/>
</dbReference>
<comment type="caution">
    <text evidence="1">The sequence shown here is derived from an EMBL/GenBank/DDBJ whole genome shotgun (WGS) entry which is preliminary data.</text>
</comment>
<evidence type="ECO:0000313" key="1">
    <source>
        <dbReference type="EMBL" id="MPC68098.1"/>
    </source>
</evidence>